<organism evidence="5 6">
    <name type="scientific">Acanthamoeba castellanii (strain ATCC 30010 / Neff)</name>
    <dbReference type="NCBI Taxonomy" id="1257118"/>
    <lineage>
        <taxon>Eukaryota</taxon>
        <taxon>Amoebozoa</taxon>
        <taxon>Discosea</taxon>
        <taxon>Longamoebia</taxon>
        <taxon>Centramoebida</taxon>
        <taxon>Acanthamoebidae</taxon>
        <taxon>Acanthamoeba</taxon>
    </lineage>
</organism>
<dbReference type="PROSITE" id="PS50222">
    <property type="entry name" value="EF_HAND_2"/>
    <property type="match status" value="2"/>
</dbReference>
<dbReference type="InterPro" id="IPR050145">
    <property type="entry name" value="Centrin_CML-like"/>
</dbReference>
<accession>L8H583</accession>
<proteinExistence type="predicted"/>
<dbReference type="PANTHER" id="PTHR23050">
    <property type="entry name" value="CALCIUM BINDING PROTEIN"/>
    <property type="match status" value="1"/>
</dbReference>
<dbReference type="AlphaFoldDB" id="L8H583"/>
<dbReference type="GeneID" id="14921195"/>
<dbReference type="STRING" id="1257118.L8H583"/>
<reference evidence="5 6" key="1">
    <citation type="journal article" date="2013" name="Genome Biol.">
        <title>Genome of Acanthamoeba castellanii highlights extensive lateral gene transfer and early evolution of tyrosine kinase signaling.</title>
        <authorList>
            <person name="Clarke M."/>
            <person name="Lohan A.J."/>
            <person name="Liu B."/>
            <person name="Lagkouvardos I."/>
            <person name="Roy S."/>
            <person name="Zafar N."/>
            <person name="Bertelli C."/>
            <person name="Schilde C."/>
            <person name="Kianianmomeni A."/>
            <person name="Burglin T.R."/>
            <person name="Frech C."/>
            <person name="Turcotte B."/>
            <person name="Kopec K.O."/>
            <person name="Synnott J.M."/>
            <person name="Choo C."/>
            <person name="Paponov I."/>
            <person name="Finkler A."/>
            <person name="Soon Heng Tan C."/>
            <person name="Hutchins A.P."/>
            <person name="Weinmeier T."/>
            <person name="Rattei T."/>
            <person name="Chu J.S."/>
            <person name="Gimenez G."/>
            <person name="Irimia M."/>
            <person name="Rigden D.J."/>
            <person name="Fitzpatrick D.A."/>
            <person name="Lorenzo-Morales J."/>
            <person name="Bateman A."/>
            <person name="Chiu C.H."/>
            <person name="Tang P."/>
            <person name="Hegemann P."/>
            <person name="Fromm H."/>
            <person name="Raoult D."/>
            <person name="Greub G."/>
            <person name="Miranda-Saavedra D."/>
            <person name="Chen N."/>
            <person name="Nash P."/>
            <person name="Ginger M.L."/>
            <person name="Horn M."/>
            <person name="Schaap P."/>
            <person name="Caler L."/>
            <person name="Loftus B."/>
        </authorList>
    </citation>
    <scope>NUCLEOTIDE SEQUENCE [LARGE SCALE GENOMIC DNA]</scope>
    <source>
        <strain evidence="5 6">Neff</strain>
    </source>
</reference>
<name>L8H583_ACACF</name>
<feature type="domain" description="EF-hand" evidence="4">
    <location>
        <begin position="74"/>
        <end position="109"/>
    </location>
</feature>
<dbReference type="GO" id="GO:0005509">
    <property type="term" value="F:calcium ion binding"/>
    <property type="evidence" value="ECO:0007669"/>
    <property type="project" value="InterPro"/>
</dbReference>
<feature type="domain" description="EF-hand" evidence="4">
    <location>
        <begin position="6"/>
        <end position="41"/>
    </location>
</feature>
<dbReference type="Proteomes" id="UP000011083">
    <property type="component" value="Unassembled WGS sequence"/>
</dbReference>
<dbReference type="VEuPathDB" id="AmoebaDB:ACA1_185590"/>
<gene>
    <name evidence="5" type="ORF">ACA1_185590</name>
</gene>
<feature type="transmembrane region" description="Helical" evidence="3">
    <location>
        <begin position="130"/>
        <end position="156"/>
    </location>
</feature>
<evidence type="ECO:0000256" key="1">
    <source>
        <dbReference type="ARBA" id="ARBA00022737"/>
    </source>
</evidence>
<keyword evidence="3" id="KW-0472">Membrane</keyword>
<evidence type="ECO:0000313" key="5">
    <source>
        <dbReference type="EMBL" id="ELR20345.1"/>
    </source>
</evidence>
<dbReference type="SUPFAM" id="SSF47473">
    <property type="entry name" value="EF-hand"/>
    <property type="match status" value="1"/>
</dbReference>
<protein>
    <submittedName>
        <fullName evidence="5">EF hand domain containing protein</fullName>
    </submittedName>
</protein>
<dbReference type="EMBL" id="KB007920">
    <property type="protein sequence ID" value="ELR20345.1"/>
    <property type="molecule type" value="Genomic_DNA"/>
</dbReference>
<sequence>MELDEDAKAKLKELFEALDEDGNGKLDLAELKVILNDDESDRCFSDAQLSMLVKSVSKKGKVSLDFDDFLALVSHMQELRLTFNAIDKDANGSIDHQELEEALRELGFKFTPDQVKLFLHMSEGGASSGAIAGGVVGGIAGVGAAGAVLAGAGYLVHRMMNRPPAPAALTSAFDGVADNAGGVNALFVDQAAMQPNPLFAEVP</sequence>
<dbReference type="OrthoDB" id="10248537at2759"/>
<evidence type="ECO:0000313" key="6">
    <source>
        <dbReference type="Proteomes" id="UP000011083"/>
    </source>
</evidence>
<dbReference type="Gene3D" id="1.10.238.10">
    <property type="entry name" value="EF-hand"/>
    <property type="match status" value="1"/>
</dbReference>
<evidence type="ECO:0000256" key="2">
    <source>
        <dbReference type="ARBA" id="ARBA00022837"/>
    </source>
</evidence>
<evidence type="ECO:0000256" key="3">
    <source>
        <dbReference type="SAM" id="Phobius"/>
    </source>
</evidence>
<dbReference type="KEGG" id="acan:ACA1_185590"/>
<dbReference type="RefSeq" id="XP_004342539.1">
    <property type="nucleotide sequence ID" value="XM_004342490.1"/>
</dbReference>
<keyword evidence="3" id="KW-0812">Transmembrane</keyword>
<keyword evidence="1" id="KW-0677">Repeat</keyword>
<dbReference type="PROSITE" id="PS00018">
    <property type="entry name" value="EF_HAND_1"/>
    <property type="match status" value="2"/>
</dbReference>
<keyword evidence="3" id="KW-1133">Transmembrane helix</keyword>
<dbReference type="SMART" id="SM00054">
    <property type="entry name" value="EFh"/>
    <property type="match status" value="2"/>
</dbReference>
<dbReference type="InterPro" id="IPR002048">
    <property type="entry name" value="EF_hand_dom"/>
</dbReference>
<keyword evidence="6" id="KW-1185">Reference proteome</keyword>
<dbReference type="InterPro" id="IPR011992">
    <property type="entry name" value="EF-hand-dom_pair"/>
</dbReference>
<dbReference type="InterPro" id="IPR018247">
    <property type="entry name" value="EF_Hand_1_Ca_BS"/>
</dbReference>
<dbReference type="Pfam" id="PF13499">
    <property type="entry name" value="EF-hand_7"/>
    <property type="match status" value="2"/>
</dbReference>
<keyword evidence="2" id="KW-0106">Calcium</keyword>
<evidence type="ECO:0000259" key="4">
    <source>
        <dbReference type="PROSITE" id="PS50222"/>
    </source>
</evidence>